<dbReference type="PROSITE" id="PS51257">
    <property type="entry name" value="PROKAR_LIPOPROTEIN"/>
    <property type="match status" value="1"/>
</dbReference>
<dbReference type="PANTHER" id="PTHR10900:SF77">
    <property type="entry name" value="FI19380P1"/>
    <property type="match status" value="1"/>
</dbReference>
<keyword evidence="4" id="KW-1185">Reference proteome</keyword>
<sequence length="324" mass="34169">MKNLRKLTTAVLILLTATFLTSCDDDDDNAVASENTAYDFLENNPNYSSLKAAVDAAGLRSTLEGNGDFTIFAPDNDAFEAFINNSDEFDELAQVPITTLQSLLLYHILGTEITSSAFANGYIKTAANNGSNSLDAYISADNTTINGVALDATALDIEVDNGVIHAVQGVLPMPTVADLAAYNPDFSNLVTALSRENLVEALSTADVNATPPSPFTVFAPTNDAFQALIDADANDSLNDINDVLGLSNLSDILLYHVVAGDEVRSDELSDNLTVDPITTGTFTVNITGGATITDGFATTTNIVVTDVTGTNGVVHAIDFVLRPM</sequence>
<dbReference type="STRING" id="331648.BST97_01920"/>
<dbReference type="InterPro" id="IPR000782">
    <property type="entry name" value="FAS1_domain"/>
</dbReference>
<evidence type="ECO:0000256" key="1">
    <source>
        <dbReference type="SAM" id="SignalP"/>
    </source>
</evidence>
<dbReference type="GO" id="GO:0005615">
    <property type="term" value="C:extracellular space"/>
    <property type="evidence" value="ECO:0007669"/>
    <property type="project" value="TreeGrafter"/>
</dbReference>
<keyword evidence="1" id="KW-0732">Signal</keyword>
<feature type="domain" description="FAS1" evidence="2">
    <location>
        <begin position="173"/>
        <end position="321"/>
    </location>
</feature>
<reference evidence="3 4" key="1">
    <citation type="submission" date="2016-11" db="EMBL/GenBank/DDBJ databases">
        <title>Trade-off between light-utilization and light-protection in marine flavobacteria.</title>
        <authorList>
            <person name="Kumagai Y."/>
        </authorList>
    </citation>
    <scope>NUCLEOTIDE SEQUENCE [LARGE SCALE GENOMIC DNA]</scope>
    <source>
        <strain evidence="3 4">JCM 13191</strain>
    </source>
</reference>
<gene>
    <name evidence="3" type="ORF">BST97_01920</name>
</gene>
<feature type="signal peptide" evidence="1">
    <location>
        <begin position="1"/>
        <end position="22"/>
    </location>
</feature>
<name>A0A1W6MGY4_9FLAO</name>
<feature type="chain" id="PRO_5013275402" description="FAS1 domain-containing protein" evidence="1">
    <location>
        <begin position="23"/>
        <end position="324"/>
    </location>
</feature>
<dbReference type="Gene3D" id="2.30.180.10">
    <property type="entry name" value="FAS1 domain"/>
    <property type="match status" value="2"/>
</dbReference>
<dbReference type="InterPro" id="IPR036378">
    <property type="entry name" value="FAS1_dom_sf"/>
</dbReference>
<dbReference type="OrthoDB" id="9800666at2"/>
<accession>A0A1W6MGY4</accession>
<evidence type="ECO:0000313" key="3">
    <source>
        <dbReference type="EMBL" id="ARN76855.1"/>
    </source>
</evidence>
<dbReference type="PROSITE" id="PS50213">
    <property type="entry name" value="FAS1"/>
    <property type="match status" value="2"/>
</dbReference>
<dbReference type="RefSeq" id="WP_085765655.1">
    <property type="nucleotide sequence ID" value="NZ_CP019344.1"/>
</dbReference>
<dbReference type="Proteomes" id="UP000193431">
    <property type="component" value="Chromosome"/>
</dbReference>
<dbReference type="EMBL" id="CP019344">
    <property type="protein sequence ID" value="ARN76855.1"/>
    <property type="molecule type" value="Genomic_DNA"/>
</dbReference>
<dbReference type="InterPro" id="IPR050904">
    <property type="entry name" value="Adhesion/Biosynth-related"/>
</dbReference>
<protein>
    <recommendedName>
        <fullName evidence="2">FAS1 domain-containing protein</fullName>
    </recommendedName>
</protein>
<evidence type="ECO:0000259" key="2">
    <source>
        <dbReference type="PROSITE" id="PS50213"/>
    </source>
</evidence>
<dbReference type="PANTHER" id="PTHR10900">
    <property type="entry name" value="PERIOSTIN-RELATED"/>
    <property type="match status" value="1"/>
</dbReference>
<dbReference type="AlphaFoldDB" id="A0A1W6MGY4"/>
<dbReference type="Pfam" id="PF02469">
    <property type="entry name" value="Fasciclin"/>
    <property type="match status" value="2"/>
</dbReference>
<evidence type="ECO:0000313" key="4">
    <source>
        <dbReference type="Proteomes" id="UP000193431"/>
    </source>
</evidence>
<proteinExistence type="predicted"/>
<organism evidence="3 4">
    <name type="scientific">Nonlabens spongiae</name>
    <dbReference type="NCBI Taxonomy" id="331648"/>
    <lineage>
        <taxon>Bacteria</taxon>
        <taxon>Pseudomonadati</taxon>
        <taxon>Bacteroidota</taxon>
        <taxon>Flavobacteriia</taxon>
        <taxon>Flavobacteriales</taxon>
        <taxon>Flavobacteriaceae</taxon>
        <taxon>Nonlabens</taxon>
    </lineage>
</organism>
<feature type="domain" description="FAS1" evidence="2">
    <location>
        <begin position="34"/>
        <end position="171"/>
    </location>
</feature>
<dbReference type="SUPFAM" id="SSF82153">
    <property type="entry name" value="FAS1 domain"/>
    <property type="match status" value="2"/>
</dbReference>
<dbReference type="SMART" id="SM00554">
    <property type="entry name" value="FAS1"/>
    <property type="match status" value="2"/>
</dbReference>